<dbReference type="RefSeq" id="WP_089678471.1">
    <property type="nucleotide sequence ID" value="NZ_FNFO01000001.1"/>
</dbReference>
<feature type="signal peptide" evidence="1">
    <location>
        <begin position="1"/>
        <end position="20"/>
    </location>
</feature>
<protein>
    <recommendedName>
        <fullName evidence="4">Outer membrane protein beta-barrel domain-containing protein</fullName>
    </recommendedName>
</protein>
<feature type="chain" id="PRO_5011501120" description="Outer membrane protein beta-barrel domain-containing protein" evidence="1">
    <location>
        <begin position="21"/>
        <end position="351"/>
    </location>
</feature>
<dbReference type="Proteomes" id="UP000198510">
    <property type="component" value="Unassembled WGS sequence"/>
</dbReference>
<organism evidence="2 3">
    <name type="scientific">Catalinimonas alkaloidigena</name>
    <dbReference type="NCBI Taxonomy" id="1075417"/>
    <lineage>
        <taxon>Bacteria</taxon>
        <taxon>Pseudomonadati</taxon>
        <taxon>Bacteroidota</taxon>
        <taxon>Cytophagia</taxon>
        <taxon>Cytophagales</taxon>
        <taxon>Catalimonadaceae</taxon>
        <taxon>Catalinimonas</taxon>
    </lineage>
</organism>
<dbReference type="EMBL" id="FNFO01000001">
    <property type="protein sequence ID" value="SDJ92619.1"/>
    <property type="molecule type" value="Genomic_DNA"/>
</dbReference>
<accession>A0A1G8XPW4</accession>
<evidence type="ECO:0000313" key="2">
    <source>
        <dbReference type="EMBL" id="SDJ92619.1"/>
    </source>
</evidence>
<name>A0A1G8XPW4_9BACT</name>
<keyword evidence="3" id="KW-1185">Reference proteome</keyword>
<evidence type="ECO:0008006" key="4">
    <source>
        <dbReference type="Google" id="ProtNLM"/>
    </source>
</evidence>
<keyword evidence="1" id="KW-0732">Signal</keyword>
<evidence type="ECO:0000256" key="1">
    <source>
        <dbReference type="SAM" id="SignalP"/>
    </source>
</evidence>
<reference evidence="2 3" key="1">
    <citation type="submission" date="2016-10" db="EMBL/GenBank/DDBJ databases">
        <authorList>
            <person name="de Groot N.N."/>
        </authorList>
    </citation>
    <scope>NUCLEOTIDE SEQUENCE [LARGE SCALE GENOMIC DNA]</scope>
    <source>
        <strain evidence="2 3">DSM 25186</strain>
    </source>
</reference>
<dbReference type="OrthoDB" id="952442at2"/>
<sequence>MRWKTLVAIGTFFATTALQAQVDFRPGYVLSYTGDTLSGEIDYRGDALMSTVCRFRTSEGAAEKVYAPDDIRAYRFTDGKYYITKVVEGKNKFLEYLVNGELSVYYMRDQSDHDRYFLGKDTVLTEMRYQEAIIQRDGKNYYTHSSWHINLLKLYTQDAPSLQANVEAIQKPDHASLIKLAKRYHATVCNGEQCLVYEKRVPFLKANPEVVVGLVHYQRPVVRIQDKNYLELGVLLHVWMPRSNEKLYFRTGLLHARLQRESSTLSYYKIPFQLEYIYPKSRIRPKAAAGVNFYSPFYQTVAVMGGLQAQLSSRVYWSVNYDIDFTSSAKMPLFPEKMFSHDLQTGLFFRL</sequence>
<proteinExistence type="predicted"/>
<evidence type="ECO:0000313" key="3">
    <source>
        <dbReference type="Proteomes" id="UP000198510"/>
    </source>
</evidence>
<gene>
    <name evidence="2" type="ORF">SAMN05421823_101440</name>
</gene>
<dbReference type="STRING" id="1075417.SAMN05421823_101440"/>
<dbReference type="AlphaFoldDB" id="A0A1G8XPW4"/>